<dbReference type="GO" id="GO:0004169">
    <property type="term" value="F:dolichyl-phosphate-mannose-protein mannosyltransferase activity"/>
    <property type="evidence" value="ECO:0007669"/>
    <property type="project" value="UniProtKB-EC"/>
</dbReference>
<evidence type="ECO:0000256" key="3">
    <source>
        <dbReference type="ARBA" id="ARBA00007222"/>
    </source>
</evidence>
<dbReference type="eggNOG" id="KOG3359">
    <property type="taxonomic scope" value="Eukaryota"/>
</dbReference>
<keyword evidence="6" id="KW-0808">Transferase</keyword>
<dbReference type="OrthoDB" id="292747at2759"/>
<evidence type="ECO:0000313" key="18">
    <source>
        <dbReference type="Proteomes" id="UP000006790"/>
    </source>
</evidence>
<dbReference type="UniPathway" id="UPA00378"/>
<dbReference type="GO" id="GO:0005789">
    <property type="term" value="C:endoplasmic reticulum membrane"/>
    <property type="evidence" value="ECO:0007669"/>
    <property type="project" value="UniProtKB-SubCell"/>
</dbReference>
<dbReference type="PROSITE" id="PS50919">
    <property type="entry name" value="MIR"/>
    <property type="match status" value="2"/>
</dbReference>
<dbReference type="Gene3D" id="2.80.10.50">
    <property type="match status" value="1"/>
</dbReference>
<comment type="similarity">
    <text evidence="3">Belongs to the glycosyltransferase 39 family.</text>
</comment>
<dbReference type="EMBL" id="CP002499">
    <property type="protein sequence ID" value="AET38706.1"/>
    <property type="molecule type" value="Genomic_DNA"/>
</dbReference>
<keyword evidence="9" id="KW-0256">Endoplasmic reticulum</keyword>
<organism evidence="17 18">
    <name type="scientific">Eremothecium cymbalariae (strain CBS 270.75 / DBVPG 7215 / KCTC 17166 / NRRL Y-17582)</name>
    <name type="common">Yeast</name>
    <dbReference type="NCBI Taxonomy" id="931890"/>
    <lineage>
        <taxon>Eukaryota</taxon>
        <taxon>Fungi</taxon>
        <taxon>Dikarya</taxon>
        <taxon>Ascomycota</taxon>
        <taxon>Saccharomycotina</taxon>
        <taxon>Saccharomycetes</taxon>
        <taxon>Saccharomycetales</taxon>
        <taxon>Saccharomycetaceae</taxon>
        <taxon>Eremothecium</taxon>
    </lineage>
</organism>
<feature type="domain" description="MIR" evidence="16">
    <location>
        <begin position="294"/>
        <end position="348"/>
    </location>
</feature>
<feature type="transmembrane region" description="Helical" evidence="15">
    <location>
        <begin position="613"/>
        <end position="632"/>
    </location>
</feature>
<dbReference type="SMART" id="SM00472">
    <property type="entry name" value="MIR"/>
    <property type="match status" value="3"/>
</dbReference>
<feature type="transmembrane region" description="Helical" evidence="15">
    <location>
        <begin position="189"/>
        <end position="208"/>
    </location>
</feature>
<sequence length="641" mass="74884">MTRRITRFNEIVSKNGAFRAYVPRTLYNELDIFQLRSWDKLFMYAPVGWYIISLVFNNRFNGLFDCEVTAKEMDILEAVTYCRKGKFYLTSNPPFAILLLALSKFELMTMRRLSLLLGCFIVQLVSMILRKSGMNRILSCLGALGLVLVVPFRDEVYKVSLDIYQLFFITLVIYCWKSLKIAKEFTTEWVSILLSMCICIGVTISTKFIGFSTWIWILVLTAFQLFEIVGDIELSPRAIWKHVFSRVTLILIPSVFFLFVYYNHFHVIRQNSEYVPLVSSRFQSQLNNVISEQPDAVYYGSTVTIRHSSSLKGNLHSHNLTHAADSEGLQVTLYEYQDPDTEWIIEPGEGDDRESMLNSFEAVKNGDWIRLRHKNSGKLLRASAAQPPISKHDYDLEVSCTGDVDYVGMADETWRIILENGSFQENVKPLINEFELFNKGQSCSLLSHEVRLPDLEHFLQEVICVESPAHSLTLFYVESSSKYKDNKLLEINKYQFSDMFLEYLQAQHKYDYYIKNFDLKGDVPFKSWTWYMTMDSAHNFIWGLGYISMIFSIILFLYKWLTWKPWDTDSKSKPKTLTSVLFDENSFEWISGWYIHFITFAYSRHQNLHISQYLPALMFTIFQALNILQAILDRVEAYFNR</sequence>
<evidence type="ECO:0000256" key="13">
    <source>
        <dbReference type="ARBA" id="ARBA00045085"/>
    </source>
</evidence>
<dbReference type="SUPFAM" id="SSF82109">
    <property type="entry name" value="MIR domain"/>
    <property type="match status" value="1"/>
</dbReference>
<keyword evidence="8" id="KW-0677">Repeat</keyword>
<feature type="transmembrane region" description="Helical" evidence="15">
    <location>
        <begin position="112"/>
        <end position="129"/>
    </location>
</feature>
<evidence type="ECO:0000256" key="9">
    <source>
        <dbReference type="ARBA" id="ARBA00022824"/>
    </source>
</evidence>
<evidence type="ECO:0000256" key="4">
    <source>
        <dbReference type="ARBA" id="ARBA00012839"/>
    </source>
</evidence>
<dbReference type="InterPro" id="IPR003342">
    <property type="entry name" value="ArnT-like_N"/>
</dbReference>
<evidence type="ECO:0000313" key="17">
    <source>
        <dbReference type="EMBL" id="AET38706.1"/>
    </source>
</evidence>
<dbReference type="KEGG" id="erc:Ecym_3208"/>
<comment type="catalytic activity">
    <reaction evidence="13">
        <text>a di-trans,poly-cis-dolichyl beta-D-mannosyl phosphate + L-threonyl-[protein] = 3-O-(alpha-D-mannosyl)-L-threonyl-[protein] + a di-trans,poly-cis-dolichyl phosphate + H(+)</text>
        <dbReference type="Rhea" id="RHEA:53396"/>
        <dbReference type="Rhea" id="RHEA-COMP:11060"/>
        <dbReference type="Rhea" id="RHEA-COMP:13547"/>
        <dbReference type="Rhea" id="RHEA-COMP:19498"/>
        <dbReference type="Rhea" id="RHEA-COMP:19501"/>
        <dbReference type="ChEBI" id="CHEBI:15378"/>
        <dbReference type="ChEBI" id="CHEBI:30013"/>
        <dbReference type="ChEBI" id="CHEBI:57683"/>
        <dbReference type="ChEBI" id="CHEBI:58211"/>
        <dbReference type="ChEBI" id="CHEBI:137323"/>
        <dbReference type="EC" id="2.4.1.109"/>
    </reaction>
</comment>
<dbReference type="Pfam" id="PF02815">
    <property type="entry name" value="MIR"/>
    <property type="match status" value="1"/>
</dbReference>
<dbReference type="Proteomes" id="UP000006790">
    <property type="component" value="Chromosome 3"/>
</dbReference>
<keyword evidence="7 15" id="KW-0812">Transmembrane</keyword>
<evidence type="ECO:0000256" key="5">
    <source>
        <dbReference type="ARBA" id="ARBA00022676"/>
    </source>
</evidence>
<evidence type="ECO:0000256" key="11">
    <source>
        <dbReference type="ARBA" id="ARBA00023136"/>
    </source>
</evidence>
<feature type="domain" description="MIR" evidence="16">
    <location>
        <begin position="360"/>
        <end position="419"/>
    </location>
</feature>
<comment type="catalytic activity">
    <reaction evidence="14">
        <text>a di-trans,poly-cis-dolichyl beta-D-mannosyl phosphate + L-seryl-[protein] = 3-O-(alpha-D-mannosyl)-L-seryl-[protein] + a di-trans,poly-cis-dolichyl phosphate + H(+)</text>
        <dbReference type="Rhea" id="RHEA:17377"/>
        <dbReference type="Rhea" id="RHEA-COMP:9863"/>
        <dbReference type="Rhea" id="RHEA-COMP:13546"/>
        <dbReference type="Rhea" id="RHEA-COMP:19498"/>
        <dbReference type="Rhea" id="RHEA-COMP:19501"/>
        <dbReference type="ChEBI" id="CHEBI:15378"/>
        <dbReference type="ChEBI" id="CHEBI:29999"/>
        <dbReference type="ChEBI" id="CHEBI:57683"/>
        <dbReference type="ChEBI" id="CHEBI:58211"/>
        <dbReference type="ChEBI" id="CHEBI:137321"/>
        <dbReference type="EC" id="2.4.1.109"/>
    </reaction>
</comment>
<name>G8JRD7_ERECY</name>
<evidence type="ECO:0000259" key="16">
    <source>
        <dbReference type="PROSITE" id="PS50919"/>
    </source>
</evidence>
<feature type="transmembrane region" description="Helical" evidence="15">
    <location>
        <begin position="159"/>
        <end position="177"/>
    </location>
</feature>
<accession>G8JRD7</accession>
<evidence type="ECO:0000256" key="8">
    <source>
        <dbReference type="ARBA" id="ARBA00022737"/>
    </source>
</evidence>
<evidence type="ECO:0000256" key="1">
    <source>
        <dbReference type="ARBA" id="ARBA00004477"/>
    </source>
</evidence>
<feature type="transmembrane region" description="Helical" evidence="15">
    <location>
        <begin position="540"/>
        <end position="561"/>
    </location>
</feature>
<keyword evidence="11 15" id="KW-0472">Membrane</keyword>
<evidence type="ECO:0000256" key="7">
    <source>
        <dbReference type="ARBA" id="ARBA00022692"/>
    </source>
</evidence>
<evidence type="ECO:0000256" key="10">
    <source>
        <dbReference type="ARBA" id="ARBA00022989"/>
    </source>
</evidence>
<keyword evidence="12" id="KW-0325">Glycoprotein</keyword>
<keyword evidence="10 15" id="KW-1133">Transmembrane helix</keyword>
<evidence type="ECO:0000256" key="2">
    <source>
        <dbReference type="ARBA" id="ARBA00004922"/>
    </source>
</evidence>
<dbReference type="InterPro" id="IPR016093">
    <property type="entry name" value="MIR_motif"/>
</dbReference>
<dbReference type="InParanoid" id="G8JRD7"/>
<proteinExistence type="inferred from homology"/>
<keyword evidence="18" id="KW-1185">Reference proteome</keyword>
<dbReference type="EC" id="2.4.1.109" evidence="4"/>
<dbReference type="PANTHER" id="PTHR10050">
    <property type="entry name" value="DOLICHYL-PHOSPHATE-MANNOSE--PROTEIN MANNOSYLTRANSFERASE"/>
    <property type="match status" value="1"/>
</dbReference>
<reference evidence="18" key="1">
    <citation type="journal article" date="2012" name="G3 (Bethesda)">
        <title>Pichia sorbitophila, an interspecies yeast hybrid reveals early steps of genome resolution following polyploidization.</title>
        <authorList>
            <person name="Leh Louis V."/>
            <person name="Despons L."/>
            <person name="Friedrich A."/>
            <person name="Martin T."/>
            <person name="Durrens P."/>
            <person name="Casaregola S."/>
            <person name="Neuveglise C."/>
            <person name="Fairhead C."/>
            <person name="Marck C."/>
            <person name="Cruz J.A."/>
            <person name="Straub M.L."/>
            <person name="Kugler V."/>
            <person name="Sacerdot C."/>
            <person name="Uzunov Z."/>
            <person name="Thierry A."/>
            <person name="Weiss S."/>
            <person name="Bleykasten C."/>
            <person name="De Montigny J."/>
            <person name="Jacques N."/>
            <person name="Jung P."/>
            <person name="Lemaire M."/>
            <person name="Mallet S."/>
            <person name="Morel G."/>
            <person name="Richard G.F."/>
            <person name="Sarkar A."/>
            <person name="Savel G."/>
            <person name="Schacherer J."/>
            <person name="Seret M.L."/>
            <person name="Talla E."/>
            <person name="Samson G."/>
            <person name="Jubin C."/>
            <person name="Poulain J."/>
            <person name="Vacherie B."/>
            <person name="Barbe V."/>
            <person name="Pelletier E."/>
            <person name="Sherman D.J."/>
            <person name="Westhof E."/>
            <person name="Weissenbach J."/>
            <person name="Baret P.V."/>
            <person name="Wincker P."/>
            <person name="Gaillardin C."/>
            <person name="Dujon B."/>
            <person name="Souciet J.L."/>
        </authorList>
    </citation>
    <scope>NUCLEOTIDE SEQUENCE [LARGE SCALE GENOMIC DNA]</scope>
    <source>
        <strain evidence="18">CBS 270.75 / DBVPG 7215 / KCTC 17166 / NRRL Y-17582</strain>
    </source>
</reference>
<evidence type="ECO:0000256" key="14">
    <source>
        <dbReference type="ARBA" id="ARBA00045102"/>
    </source>
</evidence>
<comment type="subcellular location">
    <subcellularLocation>
        <location evidence="1">Endoplasmic reticulum membrane</location>
        <topology evidence="1">Multi-pass membrane protein</topology>
    </subcellularLocation>
</comment>
<dbReference type="GeneID" id="11468772"/>
<dbReference type="RefSeq" id="XP_003645523.1">
    <property type="nucleotide sequence ID" value="XM_003645475.1"/>
</dbReference>
<protein>
    <recommendedName>
        <fullName evidence="4">dolichyl-phosphate-mannose--protein mannosyltransferase</fullName>
        <ecNumber evidence="4">2.4.1.109</ecNumber>
    </recommendedName>
</protein>
<gene>
    <name evidence="17" type="ordered locus">Ecym_3208</name>
</gene>
<dbReference type="InterPro" id="IPR027005">
    <property type="entry name" value="PMT-like"/>
</dbReference>
<feature type="transmembrane region" description="Helical" evidence="15">
    <location>
        <begin position="244"/>
        <end position="262"/>
    </location>
</feature>
<evidence type="ECO:0000256" key="12">
    <source>
        <dbReference type="ARBA" id="ARBA00023180"/>
    </source>
</evidence>
<dbReference type="FunCoup" id="G8JRD7">
    <property type="interactions" value="37"/>
</dbReference>
<dbReference type="AlphaFoldDB" id="G8JRD7"/>
<dbReference type="InterPro" id="IPR036300">
    <property type="entry name" value="MIR_dom_sf"/>
</dbReference>
<dbReference type="OMA" id="SEVYHAD"/>
<evidence type="ECO:0000256" key="6">
    <source>
        <dbReference type="ARBA" id="ARBA00022679"/>
    </source>
</evidence>
<comment type="pathway">
    <text evidence="2">Protein modification; protein glycosylation.</text>
</comment>
<dbReference type="HOGENOM" id="CLU_008438_2_1_1"/>
<evidence type="ECO:0000256" key="15">
    <source>
        <dbReference type="SAM" id="Phobius"/>
    </source>
</evidence>
<dbReference type="Pfam" id="PF02366">
    <property type="entry name" value="PMT"/>
    <property type="match status" value="1"/>
</dbReference>
<dbReference type="PANTHER" id="PTHR10050:SF50">
    <property type="entry name" value="DOLICHYL-PHOSPHATE-MANNOSE--PROTEIN MANNOSYLTRANSFERASE 1-RELATED"/>
    <property type="match status" value="1"/>
</dbReference>
<keyword evidence="5" id="KW-0328">Glycosyltransferase</keyword>